<dbReference type="Proteomes" id="UP001459277">
    <property type="component" value="Unassembled WGS sequence"/>
</dbReference>
<keyword evidence="2" id="KW-1185">Reference proteome</keyword>
<proteinExistence type="predicted"/>
<gene>
    <name evidence="1" type="ORF">SO802_030438</name>
</gene>
<dbReference type="EMBL" id="JAZDWU010000011">
    <property type="protein sequence ID" value="KAK9985487.1"/>
    <property type="molecule type" value="Genomic_DNA"/>
</dbReference>
<organism evidence="1 2">
    <name type="scientific">Lithocarpus litseifolius</name>
    <dbReference type="NCBI Taxonomy" id="425828"/>
    <lineage>
        <taxon>Eukaryota</taxon>
        <taxon>Viridiplantae</taxon>
        <taxon>Streptophyta</taxon>
        <taxon>Embryophyta</taxon>
        <taxon>Tracheophyta</taxon>
        <taxon>Spermatophyta</taxon>
        <taxon>Magnoliopsida</taxon>
        <taxon>eudicotyledons</taxon>
        <taxon>Gunneridae</taxon>
        <taxon>Pentapetalae</taxon>
        <taxon>rosids</taxon>
        <taxon>fabids</taxon>
        <taxon>Fagales</taxon>
        <taxon>Fagaceae</taxon>
        <taxon>Lithocarpus</taxon>
    </lineage>
</organism>
<name>A0AAW2BJW7_9ROSI</name>
<reference evidence="1 2" key="1">
    <citation type="submission" date="2024-01" db="EMBL/GenBank/DDBJ databases">
        <title>A telomere-to-telomere, gap-free genome of sweet tea (Lithocarpus litseifolius).</title>
        <authorList>
            <person name="Zhou J."/>
        </authorList>
    </citation>
    <scope>NUCLEOTIDE SEQUENCE [LARGE SCALE GENOMIC DNA]</scope>
    <source>
        <strain evidence="1">Zhou-2022a</strain>
        <tissue evidence="1">Leaf</tissue>
    </source>
</reference>
<accession>A0AAW2BJW7</accession>
<sequence length="145" mass="16080">MPQIPHSPALKLGSSNCMTVATNTPLFTLPVKKEYSSIEPCYSSADVPLPTSIPFMVDYSFQPGLHTCFELVKFQSVLILLCIKWDVVAVGLSTFVWNQSQHSACPWVKGHSHPPWVVALHINFVRCMLQVYVSASSAAFTLLRV</sequence>
<comment type="caution">
    <text evidence="1">The sequence shown here is derived from an EMBL/GenBank/DDBJ whole genome shotgun (WGS) entry which is preliminary data.</text>
</comment>
<evidence type="ECO:0000313" key="2">
    <source>
        <dbReference type="Proteomes" id="UP001459277"/>
    </source>
</evidence>
<protein>
    <submittedName>
        <fullName evidence="1">Uncharacterized protein</fullName>
    </submittedName>
</protein>
<dbReference type="AlphaFoldDB" id="A0AAW2BJW7"/>
<evidence type="ECO:0000313" key="1">
    <source>
        <dbReference type="EMBL" id="KAK9985487.1"/>
    </source>
</evidence>